<dbReference type="OrthoDB" id="9791723at2"/>
<dbReference type="RefSeq" id="WP_131305966.1">
    <property type="nucleotide sequence ID" value="NZ_SJFN01000003.1"/>
</dbReference>
<gene>
    <name evidence="3" type="ORF">EYW49_03065</name>
</gene>
<comment type="caution">
    <text evidence="3">The sequence shown here is derived from an EMBL/GenBank/DDBJ whole genome shotgun (WGS) entry which is preliminary data.</text>
</comment>
<comment type="similarity">
    <text evidence="1">Belongs to the HyuE racemase family.</text>
</comment>
<dbReference type="Proteomes" id="UP000292781">
    <property type="component" value="Unassembled WGS sequence"/>
</dbReference>
<evidence type="ECO:0000313" key="3">
    <source>
        <dbReference type="EMBL" id="TBW40724.1"/>
    </source>
</evidence>
<evidence type="ECO:0000313" key="4">
    <source>
        <dbReference type="Proteomes" id="UP000292781"/>
    </source>
</evidence>
<dbReference type="InterPro" id="IPR052186">
    <property type="entry name" value="Hydantoin_racemase-like"/>
</dbReference>
<evidence type="ECO:0000256" key="1">
    <source>
        <dbReference type="ARBA" id="ARBA00038414"/>
    </source>
</evidence>
<dbReference type="Pfam" id="PF01177">
    <property type="entry name" value="Asp_Glu_race"/>
    <property type="match status" value="1"/>
</dbReference>
<dbReference type="InterPro" id="IPR015942">
    <property type="entry name" value="Asp/Glu/hydantoin_racemase"/>
</dbReference>
<name>A0A4Q9VXR8_9HYPH</name>
<sequence>MVADMNILVINPNTTTAVTDRFVAEARAVAPCGVTIDGVTGRFGAAVVTTRAENVLAAHAALELAARHHATYDAVILAISFDSGWAAADEIVPIPVVAITRAALESAFAAAGDQPVGLVLFGAASRPLYEDLVASYGWGSRICGLEVVEIDGVAGYLAPDAHDDAVLAAVTRLAAQRAGAVVVCGAAIVGIARRIAPRAAVPVFDGAAPAVAAALRRAAAPRDPHVPPPVLAAMTGVDPALAALIARGRPDPTRNPPPSPPEGKVQP</sequence>
<dbReference type="EMBL" id="SJFN01000003">
    <property type="protein sequence ID" value="TBW40724.1"/>
    <property type="molecule type" value="Genomic_DNA"/>
</dbReference>
<dbReference type="AlphaFoldDB" id="A0A4Q9VXR8"/>
<evidence type="ECO:0008006" key="5">
    <source>
        <dbReference type="Google" id="ProtNLM"/>
    </source>
</evidence>
<dbReference type="GO" id="GO:0047661">
    <property type="term" value="F:amino-acid racemase activity"/>
    <property type="evidence" value="ECO:0007669"/>
    <property type="project" value="InterPro"/>
</dbReference>
<protein>
    <recommendedName>
        <fullName evidence="5">Hydantoin racemase</fullName>
    </recommendedName>
</protein>
<organism evidence="3 4">
    <name type="scientific">Siculibacillus lacustris</name>
    <dbReference type="NCBI Taxonomy" id="1549641"/>
    <lineage>
        <taxon>Bacteria</taxon>
        <taxon>Pseudomonadati</taxon>
        <taxon>Pseudomonadota</taxon>
        <taxon>Alphaproteobacteria</taxon>
        <taxon>Hyphomicrobiales</taxon>
        <taxon>Ancalomicrobiaceae</taxon>
        <taxon>Siculibacillus</taxon>
    </lineage>
</organism>
<dbReference type="PANTHER" id="PTHR28047:SF5">
    <property type="entry name" value="PROTEIN DCG1"/>
    <property type="match status" value="1"/>
</dbReference>
<dbReference type="Gene3D" id="3.40.50.12500">
    <property type="match status" value="1"/>
</dbReference>
<proteinExistence type="inferred from homology"/>
<dbReference type="PANTHER" id="PTHR28047">
    <property type="entry name" value="PROTEIN DCG1"/>
    <property type="match status" value="1"/>
</dbReference>
<keyword evidence="4" id="KW-1185">Reference proteome</keyword>
<evidence type="ECO:0000256" key="2">
    <source>
        <dbReference type="SAM" id="MobiDB-lite"/>
    </source>
</evidence>
<reference evidence="3 4" key="1">
    <citation type="submission" date="2019-02" db="EMBL/GenBank/DDBJ databases">
        <title>Siculibacillus lacustris gen. nov., sp. nov., a new rosette-forming bacterium isolated from a freshwater crater lake (Lake St. Ana, Romania).</title>
        <authorList>
            <person name="Felfoldi T."/>
            <person name="Marton Z."/>
            <person name="Szabo A."/>
            <person name="Mentes A."/>
            <person name="Boka K."/>
            <person name="Marialigeti K."/>
            <person name="Mathe I."/>
            <person name="Koncz M."/>
            <person name="Schumann P."/>
            <person name="Toth E."/>
        </authorList>
    </citation>
    <scope>NUCLEOTIDE SEQUENCE [LARGE SCALE GENOMIC DNA]</scope>
    <source>
        <strain evidence="3 4">SA-279</strain>
    </source>
</reference>
<dbReference type="InterPro" id="IPR053714">
    <property type="entry name" value="Iso_Racemase_Enz_sf"/>
</dbReference>
<accession>A0A4Q9VXR8</accession>
<feature type="region of interest" description="Disordered" evidence="2">
    <location>
        <begin position="245"/>
        <end position="267"/>
    </location>
</feature>